<reference evidence="7 8" key="1">
    <citation type="submission" date="2020-02" db="EMBL/GenBank/DDBJ databases">
        <title>Sequencing the genomes of 1000 actinobacteria strains.</title>
        <authorList>
            <person name="Klenk H.-P."/>
        </authorList>
    </citation>
    <scope>NUCLEOTIDE SEQUENCE [LARGE SCALE GENOMIC DNA]</scope>
    <source>
        <strain evidence="7 8">DSM 19609</strain>
    </source>
</reference>
<feature type="transmembrane region" description="Helical" evidence="5">
    <location>
        <begin position="21"/>
        <end position="44"/>
    </location>
</feature>
<dbReference type="PANTHER" id="PTHR23531">
    <property type="entry name" value="QUINOLENE RESISTANCE PROTEIN NORA"/>
    <property type="match status" value="1"/>
</dbReference>
<dbReference type="PROSITE" id="PS50850">
    <property type="entry name" value="MFS"/>
    <property type="match status" value="1"/>
</dbReference>
<feature type="transmembrane region" description="Helical" evidence="5">
    <location>
        <begin position="320"/>
        <end position="346"/>
    </location>
</feature>
<dbReference type="InterPro" id="IPR036259">
    <property type="entry name" value="MFS_trans_sf"/>
</dbReference>
<dbReference type="Proteomes" id="UP000749311">
    <property type="component" value="Unassembled WGS sequence"/>
</dbReference>
<feature type="transmembrane region" description="Helical" evidence="5">
    <location>
        <begin position="296"/>
        <end position="314"/>
    </location>
</feature>
<evidence type="ECO:0000256" key="5">
    <source>
        <dbReference type="SAM" id="Phobius"/>
    </source>
</evidence>
<dbReference type="InterPro" id="IPR052714">
    <property type="entry name" value="MFS_Exporter"/>
</dbReference>
<keyword evidence="2 5" id="KW-0812">Transmembrane</keyword>
<feature type="transmembrane region" description="Helical" evidence="5">
    <location>
        <begin position="385"/>
        <end position="407"/>
    </location>
</feature>
<name>A0ABX0SGU7_9ACTN</name>
<evidence type="ECO:0000313" key="7">
    <source>
        <dbReference type="EMBL" id="NIH57612.1"/>
    </source>
</evidence>
<dbReference type="SUPFAM" id="SSF103473">
    <property type="entry name" value="MFS general substrate transporter"/>
    <property type="match status" value="1"/>
</dbReference>
<dbReference type="Gene3D" id="1.20.1250.20">
    <property type="entry name" value="MFS general substrate transporter like domains"/>
    <property type="match status" value="1"/>
</dbReference>
<proteinExistence type="predicted"/>
<comment type="caution">
    <text evidence="7">The sequence shown here is derived from an EMBL/GenBank/DDBJ whole genome shotgun (WGS) entry which is preliminary data.</text>
</comment>
<evidence type="ECO:0000256" key="4">
    <source>
        <dbReference type="ARBA" id="ARBA00023136"/>
    </source>
</evidence>
<organism evidence="7 8">
    <name type="scientific">Brooklawnia cerclae</name>
    <dbReference type="NCBI Taxonomy" id="349934"/>
    <lineage>
        <taxon>Bacteria</taxon>
        <taxon>Bacillati</taxon>
        <taxon>Actinomycetota</taxon>
        <taxon>Actinomycetes</taxon>
        <taxon>Propionibacteriales</taxon>
        <taxon>Propionibacteriaceae</taxon>
        <taxon>Brooklawnia</taxon>
    </lineage>
</organism>
<evidence type="ECO:0000256" key="1">
    <source>
        <dbReference type="ARBA" id="ARBA00004651"/>
    </source>
</evidence>
<feature type="transmembrane region" description="Helical" evidence="5">
    <location>
        <begin position="87"/>
        <end position="110"/>
    </location>
</feature>
<sequence>MSVHSRGRGPGLAERDHGDGWVWVVVSTFIVFLVVGALITIIPVHVVDELGVSTEAIGVASLATGIGGAAGRLASGPLLRGFAWRRVALWALVTCIVSLVGTAVVADLVWFDVCRAVQGVATALFHTAITSGTLLEAGPERGATALAVTSAPLYVGTALGPGFGELLATRAGAEPWLLLAAMVAVALALMVVSAVRGPRAVPTGARSPDETPERAHGTAGPLRALHAIVYPAAIVPGLIWVLMASQWIALQTYLPLLSGHFGLERVGAVYATFAGCVVVIRGAGARWLNRVPNRRIVAVSCASALAGSLVLLLVRNAAGLYAGVVLLAVCAALGYGALLQLALALVRPQEHGAAVSTFSLMLDATSGTVVAVIGFYSAGGTQATSLVSLGLGCVALGTVLFAGWAAVRSRGLHAQARRPGILIDGPGDAIG</sequence>
<evidence type="ECO:0000256" key="2">
    <source>
        <dbReference type="ARBA" id="ARBA00022692"/>
    </source>
</evidence>
<keyword evidence="3 5" id="KW-1133">Transmembrane helix</keyword>
<feature type="domain" description="Major facilitator superfamily (MFS) profile" evidence="6">
    <location>
        <begin position="20"/>
        <end position="410"/>
    </location>
</feature>
<evidence type="ECO:0000313" key="8">
    <source>
        <dbReference type="Proteomes" id="UP000749311"/>
    </source>
</evidence>
<dbReference type="EMBL" id="JAAMOZ010000001">
    <property type="protein sequence ID" value="NIH57612.1"/>
    <property type="molecule type" value="Genomic_DNA"/>
</dbReference>
<comment type="subcellular location">
    <subcellularLocation>
        <location evidence="1">Cell membrane</location>
        <topology evidence="1">Multi-pass membrane protein</topology>
    </subcellularLocation>
</comment>
<gene>
    <name evidence="7" type="ORF">FB473_002257</name>
</gene>
<evidence type="ECO:0000256" key="3">
    <source>
        <dbReference type="ARBA" id="ARBA00022989"/>
    </source>
</evidence>
<dbReference type="PANTHER" id="PTHR23531:SF1">
    <property type="entry name" value="QUINOLENE RESISTANCE PROTEIN NORA"/>
    <property type="match status" value="1"/>
</dbReference>
<feature type="transmembrane region" description="Helical" evidence="5">
    <location>
        <begin position="358"/>
        <end position="379"/>
    </location>
</feature>
<evidence type="ECO:0000259" key="6">
    <source>
        <dbReference type="PROSITE" id="PS50850"/>
    </source>
</evidence>
<dbReference type="RefSeq" id="WP_167167616.1">
    <property type="nucleotide sequence ID" value="NZ_BAAAOO010000007.1"/>
</dbReference>
<feature type="transmembrane region" description="Helical" evidence="5">
    <location>
        <begin position="268"/>
        <end position="284"/>
    </location>
</feature>
<accession>A0ABX0SGU7</accession>
<dbReference type="InterPro" id="IPR011701">
    <property type="entry name" value="MFS"/>
</dbReference>
<feature type="transmembrane region" description="Helical" evidence="5">
    <location>
        <begin position="56"/>
        <end position="75"/>
    </location>
</feature>
<feature type="transmembrane region" description="Helical" evidence="5">
    <location>
        <begin position="176"/>
        <end position="195"/>
    </location>
</feature>
<dbReference type="Pfam" id="PF07690">
    <property type="entry name" value="MFS_1"/>
    <property type="match status" value="1"/>
</dbReference>
<feature type="transmembrane region" description="Helical" evidence="5">
    <location>
        <begin position="228"/>
        <end position="248"/>
    </location>
</feature>
<keyword evidence="4 5" id="KW-0472">Membrane</keyword>
<keyword evidence="8" id="KW-1185">Reference proteome</keyword>
<protein>
    <submittedName>
        <fullName evidence="7">MFS family arabinose efflux permease</fullName>
    </submittedName>
</protein>
<dbReference type="InterPro" id="IPR020846">
    <property type="entry name" value="MFS_dom"/>
</dbReference>